<accession>A0ABW0YG46</accession>
<keyword evidence="2 3" id="KW-0378">Hydrolase</keyword>
<dbReference type="EMBL" id="JBHSOZ010000002">
    <property type="protein sequence ID" value="MFC5711279.1"/>
    <property type="molecule type" value="Genomic_DNA"/>
</dbReference>
<comment type="caution">
    <text evidence="5">The sequence shown here is derived from an EMBL/GenBank/DDBJ whole genome shotgun (WGS) entry which is preliminary data.</text>
</comment>
<dbReference type="InterPro" id="IPR015797">
    <property type="entry name" value="NUDIX_hydrolase-like_dom_sf"/>
</dbReference>
<feature type="domain" description="Nudix hydrolase" evidence="4">
    <location>
        <begin position="1"/>
        <end position="128"/>
    </location>
</feature>
<dbReference type="PROSITE" id="PS51462">
    <property type="entry name" value="NUDIX"/>
    <property type="match status" value="1"/>
</dbReference>
<evidence type="ECO:0000313" key="5">
    <source>
        <dbReference type="EMBL" id="MFC5711279.1"/>
    </source>
</evidence>
<evidence type="ECO:0000259" key="4">
    <source>
        <dbReference type="PROSITE" id="PS51462"/>
    </source>
</evidence>
<keyword evidence="6" id="KW-1185">Reference proteome</keyword>
<evidence type="ECO:0000256" key="2">
    <source>
        <dbReference type="ARBA" id="ARBA00022801"/>
    </source>
</evidence>
<dbReference type="SUPFAM" id="SSF55811">
    <property type="entry name" value="Nudix"/>
    <property type="match status" value="1"/>
</dbReference>
<dbReference type="InterPro" id="IPR000086">
    <property type="entry name" value="NUDIX_hydrolase_dom"/>
</dbReference>
<evidence type="ECO:0000313" key="6">
    <source>
        <dbReference type="Proteomes" id="UP001596142"/>
    </source>
</evidence>
<dbReference type="PROSITE" id="PS00893">
    <property type="entry name" value="NUDIX_BOX"/>
    <property type="match status" value="1"/>
</dbReference>
<dbReference type="Proteomes" id="UP001596142">
    <property type="component" value="Unassembled WGS sequence"/>
</dbReference>
<proteinExistence type="inferred from homology"/>
<gene>
    <name evidence="5" type="ORF">ACFPU1_00640</name>
</gene>
<reference evidence="6" key="1">
    <citation type="journal article" date="2019" name="Int. J. Syst. Evol. Microbiol.">
        <title>The Global Catalogue of Microorganisms (GCM) 10K type strain sequencing project: providing services to taxonomists for standard genome sequencing and annotation.</title>
        <authorList>
            <consortium name="The Broad Institute Genomics Platform"/>
            <consortium name="The Broad Institute Genome Sequencing Center for Infectious Disease"/>
            <person name="Wu L."/>
            <person name="Ma J."/>
        </authorList>
    </citation>
    <scope>NUCLEOTIDE SEQUENCE [LARGE SCALE GENOMIC DNA]</scope>
    <source>
        <strain evidence="6">CECT 7184</strain>
    </source>
</reference>
<sequence length="160" mass="18523">MQRVTNCVLKDGSQVLMLQKPRRGWWVVPGGKMETGESTRETAIREFREETGLHIKNPAIKGIFTILIIDEDDELLSEWMMFTFLATEFEGEMLGKSPEGKLAWKEKDEILTLPMAPGDRYIFEHILNNEDVLYGTFRYTPQFKLLSYRLQSDSNPKESS</sequence>
<dbReference type="Pfam" id="PF00293">
    <property type="entry name" value="NUDIX"/>
    <property type="match status" value="1"/>
</dbReference>
<dbReference type="CDD" id="cd18886">
    <property type="entry name" value="NUDIX_MutT_Nudt1"/>
    <property type="match status" value="1"/>
</dbReference>
<dbReference type="Gene3D" id="3.90.79.10">
    <property type="entry name" value="Nucleoside Triphosphate Pyrophosphohydrolase"/>
    <property type="match status" value="1"/>
</dbReference>
<dbReference type="PRINTS" id="PR00502">
    <property type="entry name" value="NUDIXFAMILY"/>
</dbReference>
<dbReference type="RefSeq" id="WP_385937283.1">
    <property type="nucleotide sequence ID" value="NZ_JBHSOZ010000002.1"/>
</dbReference>
<comment type="similarity">
    <text evidence="3">Belongs to the Nudix hydrolase family.</text>
</comment>
<protein>
    <submittedName>
        <fullName evidence="5">NUDIX domain-containing protein</fullName>
    </submittedName>
</protein>
<dbReference type="PANTHER" id="PTHR43046">
    <property type="entry name" value="GDP-MANNOSE MANNOSYL HYDROLASE"/>
    <property type="match status" value="1"/>
</dbReference>
<evidence type="ECO:0000256" key="1">
    <source>
        <dbReference type="ARBA" id="ARBA00001946"/>
    </source>
</evidence>
<dbReference type="InterPro" id="IPR020476">
    <property type="entry name" value="Nudix_hydrolase"/>
</dbReference>
<dbReference type="PANTHER" id="PTHR43046:SF2">
    <property type="entry name" value="8-OXO-DGTP DIPHOSPHATASE-RELATED"/>
    <property type="match status" value="1"/>
</dbReference>
<dbReference type="InterPro" id="IPR020084">
    <property type="entry name" value="NUDIX_hydrolase_CS"/>
</dbReference>
<name>A0ABW0YG46_9BACI</name>
<evidence type="ECO:0000256" key="3">
    <source>
        <dbReference type="RuleBase" id="RU003476"/>
    </source>
</evidence>
<organism evidence="5 6">
    <name type="scientific">Thalassorhabdus alkalitolerans</name>
    <dbReference type="NCBI Taxonomy" id="2282697"/>
    <lineage>
        <taxon>Bacteria</taxon>
        <taxon>Bacillati</taxon>
        <taxon>Bacillota</taxon>
        <taxon>Bacilli</taxon>
        <taxon>Bacillales</taxon>
        <taxon>Bacillaceae</taxon>
        <taxon>Thalassorhabdus</taxon>
    </lineage>
</organism>
<comment type="cofactor">
    <cofactor evidence="1">
        <name>Mg(2+)</name>
        <dbReference type="ChEBI" id="CHEBI:18420"/>
    </cofactor>
</comment>